<accession>A0A9P6H2Y5</accession>
<dbReference type="OrthoDB" id="3527137at2759"/>
<reference evidence="2" key="2">
    <citation type="submission" date="2020-11" db="EMBL/GenBank/DDBJ databases">
        <authorList>
            <consortium name="DOE Joint Genome Institute"/>
            <person name="Kuo A."/>
            <person name="Miyauchi S."/>
            <person name="Kiss E."/>
            <person name="Drula E."/>
            <person name="Kohler A."/>
            <person name="Sanchez-Garcia M."/>
            <person name="Andreopoulos B."/>
            <person name="Barry K.W."/>
            <person name="Bonito G."/>
            <person name="Buee M."/>
            <person name="Carver A."/>
            <person name="Chen C."/>
            <person name="Cichocki N."/>
            <person name="Clum A."/>
            <person name="Culley D."/>
            <person name="Crous P.W."/>
            <person name="Fauchery L."/>
            <person name="Girlanda M."/>
            <person name="Hayes R."/>
            <person name="Keri Z."/>
            <person name="Labutti K."/>
            <person name="Lipzen A."/>
            <person name="Lombard V."/>
            <person name="Magnuson J."/>
            <person name="Maillard F."/>
            <person name="Morin E."/>
            <person name="Murat C."/>
            <person name="Nolan M."/>
            <person name="Ohm R."/>
            <person name="Pangilinan J."/>
            <person name="Pereira M."/>
            <person name="Perotto S."/>
            <person name="Peter M."/>
            <person name="Riley R."/>
            <person name="Sitrit Y."/>
            <person name="Stielow B."/>
            <person name="Szollosi G."/>
            <person name="Zifcakova L."/>
            <person name="Stursova M."/>
            <person name="Spatafora J.W."/>
            <person name="Tedersoo L."/>
            <person name="Vaario L.-M."/>
            <person name="Yamada A."/>
            <person name="Yan M."/>
            <person name="Wang P."/>
            <person name="Xu J."/>
            <person name="Bruns T."/>
            <person name="Baldrian P."/>
            <person name="Vilgalys R."/>
            <person name="Henrissat B."/>
            <person name="Grigoriev I.V."/>
            <person name="Hibbett D."/>
            <person name="Nagy L.G."/>
            <person name="Martin F.M."/>
        </authorList>
    </citation>
    <scope>NUCLEOTIDE SEQUENCE</scope>
    <source>
        <strain evidence="2">UH-Tt-Lm1</strain>
    </source>
</reference>
<evidence type="ECO:0000259" key="1">
    <source>
        <dbReference type="Pfam" id="PF24968"/>
    </source>
</evidence>
<reference evidence="2" key="1">
    <citation type="journal article" date="2020" name="Nat. Commun.">
        <title>Large-scale genome sequencing of mycorrhizal fungi provides insights into the early evolution of symbiotic traits.</title>
        <authorList>
            <person name="Miyauchi S."/>
            <person name="Kiss E."/>
            <person name="Kuo A."/>
            <person name="Drula E."/>
            <person name="Kohler A."/>
            <person name="Sanchez-Garcia M."/>
            <person name="Morin E."/>
            <person name="Andreopoulos B."/>
            <person name="Barry K.W."/>
            <person name="Bonito G."/>
            <person name="Buee M."/>
            <person name="Carver A."/>
            <person name="Chen C."/>
            <person name="Cichocki N."/>
            <person name="Clum A."/>
            <person name="Culley D."/>
            <person name="Crous P.W."/>
            <person name="Fauchery L."/>
            <person name="Girlanda M."/>
            <person name="Hayes R.D."/>
            <person name="Keri Z."/>
            <person name="LaButti K."/>
            <person name="Lipzen A."/>
            <person name="Lombard V."/>
            <person name="Magnuson J."/>
            <person name="Maillard F."/>
            <person name="Murat C."/>
            <person name="Nolan M."/>
            <person name="Ohm R.A."/>
            <person name="Pangilinan J."/>
            <person name="Pereira M.F."/>
            <person name="Perotto S."/>
            <person name="Peter M."/>
            <person name="Pfister S."/>
            <person name="Riley R."/>
            <person name="Sitrit Y."/>
            <person name="Stielow J.B."/>
            <person name="Szollosi G."/>
            <person name="Zifcakova L."/>
            <person name="Stursova M."/>
            <person name="Spatafora J.W."/>
            <person name="Tedersoo L."/>
            <person name="Vaario L.M."/>
            <person name="Yamada A."/>
            <person name="Yan M."/>
            <person name="Wang P."/>
            <person name="Xu J."/>
            <person name="Bruns T."/>
            <person name="Baldrian P."/>
            <person name="Vilgalys R."/>
            <person name="Dunand C."/>
            <person name="Henrissat B."/>
            <person name="Grigoriev I.V."/>
            <person name="Hibbett D."/>
            <person name="Nagy L.G."/>
            <person name="Martin F.M."/>
        </authorList>
    </citation>
    <scope>NUCLEOTIDE SEQUENCE</scope>
    <source>
        <strain evidence="2">UH-Tt-Lm1</strain>
    </source>
</reference>
<name>A0A9P6H2Y5_9AGAM</name>
<dbReference type="AlphaFoldDB" id="A0A9P6H2Y5"/>
<evidence type="ECO:0000313" key="3">
    <source>
        <dbReference type="Proteomes" id="UP000736335"/>
    </source>
</evidence>
<organism evidence="2 3">
    <name type="scientific">Thelephora terrestris</name>
    <dbReference type="NCBI Taxonomy" id="56493"/>
    <lineage>
        <taxon>Eukaryota</taxon>
        <taxon>Fungi</taxon>
        <taxon>Dikarya</taxon>
        <taxon>Basidiomycota</taxon>
        <taxon>Agaricomycotina</taxon>
        <taxon>Agaricomycetes</taxon>
        <taxon>Thelephorales</taxon>
        <taxon>Thelephoraceae</taxon>
        <taxon>Thelephora</taxon>
    </lineage>
</organism>
<dbReference type="EMBL" id="WIUZ02000023">
    <property type="protein sequence ID" value="KAF9778330.1"/>
    <property type="molecule type" value="Genomic_DNA"/>
</dbReference>
<sequence length="184" mass="20460">MSLKSYILNNKNWGKSRFTFDHLKSPVARIHFVAHENVLDERDNPGERPTNHWTLFFTISDNLSVHVDAVPNEPGRPGMIIPESENSAFAADAIHVASTNVPSGLTVEDLLGIIVDRRRDHYTFAPIGEGCRYWLSVISKDFIEAGVICEQESDAVIEALGMYWPSPSGSLSVPRPMARGTFHA</sequence>
<proteinExistence type="predicted"/>
<protein>
    <recommendedName>
        <fullName evidence="1">DUF7770 domain-containing protein</fullName>
    </recommendedName>
</protein>
<keyword evidence="3" id="KW-1185">Reference proteome</keyword>
<comment type="caution">
    <text evidence="2">The sequence shown here is derived from an EMBL/GenBank/DDBJ whole genome shotgun (WGS) entry which is preliminary data.</text>
</comment>
<dbReference type="Proteomes" id="UP000736335">
    <property type="component" value="Unassembled WGS sequence"/>
</dbReference>
<evidence type="ECO:0000313" key="2">
    <source>
        <dbReference type="EMBL" id="KAF9778330.1"/>
    </source>
</evidence>
<gene>
    <name evidence="2" type="ORF">BJ322DRAFT_1092718</name>
</gene>
<dbReference type="InterPro" id="IPR056672">
    <property type="entry name" value="DUF7770"/>
</dbReference>
<feature type="domain" description="DUF7770" evidence="1">
    <location>
        <begin position="30"/>
        <end position="182"/>
    </location>
</feature>
<dbReference type="Pfam" id="PF24968">
    <property type="entry name" value="DUF7770"/>
    <property type="match status" value="1"/>
</dbReference>